<proteinExistence type="inferred from homology"/>
<dbReference type="AlphaFoldDB" id="I0UXV4"/>
<dbReference type="InterPro" id="IPR000387">
    <property type="entry name" value="Tyr_Pase_dom"/>
</dbReference>
<feature type="domain" description="Tyrosine specific protein phosphatases" evidence="2">
    <location>
        <begin position="129"/>
        <end position="194"/>
    </location>
</feature>
<dbReference type="RefSeq" id="WP_006236810.1">
    <property type="nucleotide sequence ID" value="NZ_JH636049.1"/>
</dbReference>
<evidence type="ECO:0000313" key="3">
    <source>
        <dbReference type="EMBL" id="EID52707.1"/>
    </source>
</evidence>
<dbReference type="PANTHER" id="PTHR31126">
    <property type="entry name" value="TYROSINE-PROTEIN PHOSPHATASE"/>
    <property type="match status" value="1"/>
</dbReference>
<accession>I0UXV4</accession>
<gene>
    <name evidence="3" type="ORF">SacxiDRAFT_0431</name>
</gene>
<dbReference type="Proteomes" id="UP000004691">
    <property type="component" value="Unassembled WGS sequence"/>
</dbReference>
<name>I0UXV4_9PSEU</name>
<protein>
    <submittedName>
        <fullName evidence="3">Protein tyrosine/serine phosphatase</fullName>
    </submittedName>
</protein>
<dbReference type="Pfam" id="PF13350">
    <property type="entry name" value="Y_phosphatase3"/>
    <property type="match status" value="1"/>
</dbReference>
<dbReference type="OrthoDB" id="1188001at2"/>
<comment type="similarity">
    <text evidence="1">Belongs to the protein-tyrosine phosphatase family.</text>
</comment>
<dbReference type="STRING" id="882086.SacxiDRAFT_0431"/>
<dbReference type="PROSITE" id="PS50056">
    <property type="entry name" value="TYR_PHOSPHATASE_2"/>
    <property type="match status" value="1"/>
</dbReference>
<dbReference type="Gene3D" id="3.90.190.10">
    <property type="entry name" value="Protein tyrosine phosphatase superfamily"/>
    <property type="match status" value="1"/>
</dbReference>
<evidence type="ECO:0000256" key="1">
    <source>
        <dbReference type="ARBA" id="ARBA00009580"/>
    </source>
</evidence>
<dbReference type="GO" id="GO:0004721">
    <property type="term" value="F:phosphoprotein phosphatase activity"/>
    <property type="evidence" value="ECO:0007669"/>
    <property type="project" value="InterPro"/>
</dbReference>
<dbReference type="EMBL" id="JH636049">
    <property type="protein sequence ID" value="EID52707.1"/>
    <property type="molecule type" value="Genomic_DNA"/>
</dbReference>
<dbReference type="SUPFAM" id="SSF52799">
    <property type="entry name" value="(Phosphotyrosine protein) phosphatases II"/>
    <property type="match status" value="1"/>
</dbReference>
<keyword evidence="4" id="KW-1185">Reference proteome</keyword>
<dbReference type="eggNOG" id="COG2365">
    <property type="taxonomic scope" value="Bacteria"/>
</dbReference>
<evidence type="ECO:0000259" key="2">
    <source>
        <dbReference type="PROSITE" id="PS50056"/>
    </source>
</evidence>
<sequence length="254" mass="28018">MLWLDLEGAVNVRDVGGIPTDDGEKIARGRLLRSDNLQNLSPTDINFLVENVRLSTVVDLRSPAEVTSEGPAPLTRIDRVLHVNHSLLPEHGFAATAEALLVRRKREEERYPGDPSCAHYLGYVEHRPDSIVAALRAVNRSAGAALVHCAAGKDRTGVVVAFALTVAGARREDIIRDYAATGERLDRILDRLRRSPTYAGSIDSVPEDHHRPRAETMEAFLEQVDKRHGGVLSVLGGNGFTDDEFDALHRKLRR</sequence>
<dbReference type="PANTHER" id="PTHR31126:SF1">
    <property type="entry name" value="TYROSINE SPECIFIC PROTEIN PHOSPHATASES DOMAIN-CONTAINING PROTEIN"/>
    <property type="match status" value="1"/>
</dbReference>
<organism evidence="3 4">
    <name type="scientific">Saccharomonospora xinjiangensis XJ-54</name>
    <dbReference type="NCBI Taxonomy" id="882086"/>
    <lineage>
        <taxon>Bacteria</taxon>
        <taxon>Bacillati</taxon>
        <taxon>Actinomycetota</taxon>
        <taxon>Actinomycetes</taxon>
        <taxon>Pseudonocardiales</taxon>
        <taxon>Pseudonocardiaceae</taxon>
        <taxon>Saccharomonospora</taxon>
    </lineage>
</organism>
<dbReference type="InterPro" id="IPR026893">
    <property type="entry name" value="Tyr/Ser_Pase_IphP-type"/>
</dbReference>
<dbReference type="PROSITE" id="PS00383">
    <property type="entry name" value="TYR_PHOSPHATASE_1"/>
    <property type="match status" value="1"/>
</dbReference>
<evidence type="ECO:0000313" key="4">
    <source>
        <dbReference type="Proteomes" id="UP000004691"/>
    </source>
</evidence>
<dbReference type="InterPro" id="IPR016130">
    <property type="entry name" value="Tyr_Pase_AS"/>
</dbReference>
<dbReference type="InterPro" id="IPR029021">
    <property type="entry name" value="Prot-tyrosine_phosphatase-like"/>
</dbReference>
<dbReference type="HOGENOM" id="CLU_057546_0_0_11"/>
<reference evidence="3 4" key="1">
    <citation type="submission" date="2012-01" db="EMBL/GenBank/DDBJ databases">
        <title>Improved High-Quality Draft sequence of Saccharomonospora xinjiangensis XJ-54.</title>
        <authorList>
            <consortium name="US DOE Joint Genome Institute"/>
            <person name="Lucas S."/>
            <person name="Han J."/>
            <person name="Lapidus A."/>
            <person name="Cheng J.-F."/>
            <person name="Goodwin L."/>
            <person name="Pitluck S."/>
            <person name="Peters L."/>
            <person name="Mikhailova N."/>
            <person name="Teshima H."/>
            <person name="Detter J.C."/>
            <person name="Han C."/>
            <person name="Tapia R."/>
            <person name="Land M."/>
            <person name="Hauser L."/>
            <person name="Kyrpides N."/>
            <person name="Ivanova N."/>
            <person name="Pagani I."/>
            <person name="Brambilla E.-M."/>
            <person name="Klenk H.-P."/>
            <person name="Woyke T."/>
        </authorList>
    </citation>
    <scope>NUCLEOTIDE SEQUENCE [LARGE SCALE GENOMIC DNA]</scope>
    <source>
        <strain evidence="3 4">XJ-54</strain>
    </source>
</reference>